<protein>
    <submittedName>
        <fullName evidence="2">Uncharacterized protein</fullName>
    </submittedName>
</protein>
<evidence type="ECO:0000256" key="1">
    <source>
        <dbReference type="SAM" id="MobiDB-lite"/>
    </source>
</evidence>
<gene>
    <name evidence="2" type="ORF">Pan216_20890</name>
</gene>
<evidence type="ECO:0000313" key="2">
    <source>
        <dbReference type="EMBL" id="QDU61235.1"/>
    </source>
</evidence>
<dbReference type="EMBL" id="CP036279">
    <property type="protein sequence ID" value="QDU61235.1"/>
    <property type="molecule type" value="Genomic_DNA"/>
</dbReference>
<accession>A0A518B2N7</accession>
<dbReference type="KEGG" id="knv:Pan216_20890"/>
<dbReference type="AlphaFoldDB" id="A0A518B2N7"/>
<evidence type="ECO:0000313" key="3">
    <source>
        <dbReference type="Proteomes" id="UP000317093"/>
    </source>
</evidence>
<reference evidence="2 3" key="1">
    <citation type="submission" date="2019-02" db="EMBL/GenBank/DDBJ databases">
        <title>Deep-cultivation of Planctomycetes and their phenomic and genomic characterization uncovers novel biology.</title>
        <authorList>
            <person name="Wiegand S."/>
            <person name="Jogler M."/>
            <person name="Boedeker C."/>
            <person name="Pinto D."/>
            <person name="Vollmers J."/>
            <person name="Rivas-Marin E."/>
            <person name="Kohn T."/>
            <person name="Peeters S.H."/>
            <person name="Heuer A."/>
            <person name="Rast P."/>
            <person name="Oberbeckmann S."/>
            <person name="Bunk B."/>
            <person name="Jeske O."/>
            <person name="Meyerdierks A."/>
            <person name="Storesund J.E."/>
            <person name="Kallscheuer N."/>
            <person name="Luecker S."/>
            <person name="Lage O.M."/>
            <person name="Pohl T."/>
            <person name="Merkel B.J."/>
            <person name="Hornburger P."/>
            <person name="Mueller R.-W."/>
            <person name="Bruemmer F."/>
            <person name="Labrenz M."/>
            <person name="Spormann A.M."/>
            <person name="Op den Camp H."/>
            <person name="Overmann J."/>
            <person name="Amann R."/>
            <person name="Jetten M.S.M."/>
            <person name="Mascher T."/>
            <person name="Medema M.H."/>
            <person name="Devos D.P."/>
            <person name="Kaster A.-K."/>
            <person name="Ovreas L."/>
            <person name="Rohde M."/>
            <person name="Galperin M.Y."/>
            <person name="Jogler C."/>
        </authorList>
    </citation>
    <scope>NUCLEOTIDE SEQUENCE [LARGE SCALE GENOMIC DNA]</scope>
    <source>
        <strain evidence="2 3">Pan216</strain>
    </source>
</reference>
<name>A0A518B2N7_9BACT</name>
<feature type="region of interest" description="Disordered" evidence="1">
    <location>
        <begin position="64"/>
        <end position="88"/>
    </location>
</feature>
<dbReference type="RefSeq" id="WP_145257851.1">
    <property type="nucleotide sequence ID" value="NZ_CP036279.1"/>
</dbReference>
<sequence length="88" mass="9629">MTKESTANDAARIKAIRDAAQADSEKLIPRPLVDLLIVREVPAEEAAGLIDDYRRQGYVYARGQLIGTPPKEEPTVAPEPQEPTGDDE</sequence>
<proteinExistence type="predicted"/>
<keyword evidence="3" id="KW-1185">Reference proteome</keyword>
<dbReference type="Proteomes" id="UP000317093">
    <property type="component" value="Chromosome"/>
</dbReference>
<organism evidence="2 3">
    <name type="scientific">Kolteria novifilia</name>
    <dbReference type="NCBI Taxonomy" id="2527975"/>
    <lineage>
        <taxon>Bacteria</taxon>
        <taxon>Pseudomonadati</taxon>
        <taxon>Planctomycetota</taxon>
        <taxon>Planctomycetia</taxon>
        <taxon>Kolteriales</taxon>
        <taxon>Kolteriaceae</taxon>
        <taxon>Kolteria</taxon>
    </lineage>
</organism>